<dbReference type="EMBL" id="DF973244">
    <property type="protein sequence ID" value="GAU22295.1"/>
    <property type="molecule type" value="Genomic_DNA"/>
</dbReference>
<proteinExistence type="predicted"/>
<name>A0A2Z6MGV4_TRISU</name>
<reference evidence="2" key="1">
    <citation type="journal article" date="2017" name="Front. Plant Sci.">
        <title>Climate Clever Clovers: New Paradigm to Reduce the Environmental Footprint of Ruminants by Breeding Low Methanogenic Forages Utilizing Haplotype Variation.</title>
        <authorList>
            <person name="Kaur P."/>
            <person name="Appels R."/>
            <person name="Bayer P.E."/>
            <person name="Keeble-Gagnere G."/>
            <person name="Wang J."/>
            <person name="Hirakawa H."/>
            <person name="Shirasawa K."/>
            <person name="Vercoe P."/>
            <person name="Stefanova K."/>
            <person name="Durmic Z."/>
            <person name="Nichols P."/>
            <person name="Revell C."/>
            <person name="Isobe S.N."/>
            <person name="Edwards D."/>
            <person name="Erskine W."/>
        </authorList>
    </citation>
    <scope>NUCLEOTIDE SEQUENCE [LARGE SCALE GENOMIC DNA]</scope>
    <source>
        <strain evidence="2">cv. Daliak</strain>
    </source>
</reference>
<sequence length="64" mass="7424">MGHSSLPISYHWKLAASRSLQTINLTFMDIDHNKHTSLQHNSHARRWRSNRVVSRGFYYGVSGI</sequence>
<evidence type="ECO:0000313" key="2">
    <source>
        <dbReference type="Proteomes" id="UP000242715"/>
    </source>
</evidence>
<dbReference type="Proteomes" id="UP000242715">
    <property type="component" value="Unassembled WGS sequence"/>
</dbReference>
<accession>A0A2Z6MGV4</accession>
<gene>
    <name evidence="1" type="ORF">TSUD_260950</name>
</gene>
<keyword evidence="2" id="KW-1185">Reference proteome</keyword>
<organism evidence="1 2">
    <name type="scientific">Trifolium subterraneum</name>
    <name type="common">Subterranean clover</name>
    <dbReference type="NCBI Taxonomy" id="3900"/>
    <lineage>
        <taxon>Eukaryota</taxon>
        <taxon>Viridiplantae</taxon>
        <taxon>Streptophyta</taxon>
        <taxon>Embryophyta</taxon>
        <taxon>Tracheophyta</taxon>
        <taxon>Spermatophyta</taxon>
        <taxon>Magnoliopsida</taxon>
        <taxon>eudicotyledons</taxon>
        <taxon>Gunneridae</taxon>
        <taxon>Pentapetalae</taxon>
        <taxon>rosids</taxon>
        <taxon>fabids</taxon>
        <taxon>Fabales</taxon>
        <taxon>Fabaceae</taxon>
        <taxon>Papilionoideae</taxon>
        <taxon>50 kb inversion clade</taxon>
        <taxon>NPAAA clade</taxon>
        <taxon>Hologalegina</taxon>
        <taxon>IRL clade</taxon>
        <taxon>Trifolieae</taxon>
        <taxon>Trifolium</taxon>
    </lineage>
</organism>
<evidence type="ECO:0000313" key="1">
    <source>
        <dbReference type="EMBL" id="GAU22295.1"/>
    </source>
</evidence>
<dbReference type="AlphaFoldDB" id="A0A2Z6MGV4"/>
<protein>
    <submittedName>
        <fullName evidence="1">Uncharacterized protein</fullName>
    </submittedName>
</protein>